<gene>
    <name evidence="3" type="ORF">CINCED_3A003338</name>
</gene>
<dbReference type="Proteomes" id="UP000325440">
    <property type="component" value="Unassembled WGS sequence"/>
</dbReference>
<evidence type="ECO:0000256" key="2">
    <source>
        <dbReference type="SAM" id="Phobius"/>
    </source>
</evidence>
<feature type="transmembrane region" description="Helical" evidence="2">
    <location>
        <begin position="67"/>
        <end position="87"/>
    </location>
</feature>
<reference evidence="3 4" key="1">
    <citation type="submission" date="2019-08" db="EMBL/GenBank/DDBJ databases">
        <authorList>
            <person name="Alioto T."/>
            <person name="Alioto T."/>
            <person name="Gomez Garrido J."/>
        </authorList>
    </citation>
    <scope>NUCLEOTIDE SEQUENCE [LARGE SCALE GENOMIC DNA]</scope>
</reference>
<sequence>MCTRHREVQSKAYRHPDSVAREPSADELRTVRVSSAPTTCSEPVFVWIRAAHAKQHIYGKKPRTRRVAATVNLNLFSLGILATNFAVARRARSIPFTVLNVAKIQISPNPRKMRQVVVISEYLRDRQPRETYFEIISVQLKRRCLQRVDKSSWAQKKSMLDASDINSTVLRAMLLIIIIAKV</sequence>
<name>A0A5E4MYV3_9HEMI</name>
<keyword evidence="4" id="KW-1185">Reference proteome</keyword>
<dbReference type="EMBL" id="CABPRJ010001429">
    <property type="protein sequence ID" value="VVC35896.1"/>
    <property type="molecule type" value="Genomic_DNA"/>
</dbReference>
<keyword evidence="2" id="KW-0472">Membrane</keyword>
<feature type="region of interest" description="Disordered" evidence="1">
    <location>
        <begin position="1"/>
        <end position="26"/>
    </location>
</feature>
<organism evidence="3 4">
    <name type="scientific">Cinara cedri</name>
    <dbReference type="NCBI Taxonomy" id="506608"/>
    <lineage>
        <taxon>Eukaryota</taxon>
        <taxon>Metazoa</taxon>
        <taxon>Ecdysozoa</taxon>
        <taxon>Arthropoda</taxon>
        <taxon>Hexapoda</taxon>
        <taxon>Insecta</taxon>
        <taxon>Pterygota</taxon>
        <taxon>Neoptera</taxon>
        <taxon>Paraneoptera</taxon>
        <taxon>Hemiptera</taxon>
        <taxon>Sternorrhyncha</taxon>
        <taxon>Aphidomorpha</taxon>
        <taxon>Aphidoidea</taxon>
        <taxon>Aphididae</taxon>
        <taxon>Lachninae</taxon>
        <taxon>Cinara</taxon>
    </lineage>
</organism>
<accession>A0A5E4MYV3</accession>
<protein>
    <submittedName>
        <fullName evidence="3">Uncharacterized protein</fullName>
    </submittedName>
</protein>
<keyword evidence="2" id="KW-0812">Transmembrane</keyword>
<evidence type="ECO:0000313" key="4">
    <source>
        <dbReference type="Proteomes" id="UP000325440"/>
    </source>
</evidence>
<evidence type="ECO:0000256" key="1">
    <source>
        <dbReference type="SAM" id="MobiDB-lite"/>
    </source>
</evidence>
<dbReference type="AlphaFoldDB" id="A0A5E4MYV3"/>
<keyword evidence="2" id="KW-1133">Transmembrane helix</keyword>
<evidence type="ECO:0000313" key="3">
    <source>
        <dbReference type="EMBL" id="VVC35896.1"/>
    </source>
</evidence>
<proteinExistence type="predicted"/>